<dbReference type="PIRSF" id="PIRSF015268">
    <property type="entry name" value="Virulence_RhuM"/>
    <property type="match status" value="1"/>
</dbReference>
<evidence type="ECO:0000313" key="1">
    <source>
        <dbReference type="EMBL" id="GLQ69179.1"/>
    </source>
</evidence>
<protein>
    <recommendedName>
        <fullName evidence="3">DNA-binding protein</fullName>
    </recommendedName>
</protein>
<gene>
    <name evidence="1" type="ORF">GCM10007866_16300</name>
</gene>
<dbReference type="EMBL" id="BSNW01000016">
    <property type="protein sequence ID" value="GLQ69179.1"/>
    <property type="molecule type" value="Genomic_DNA"/>
</dbReference>
<evidence type="ECO:0008006" key="3">
    <source>
        <dbReference type="Google" id="ProtNLM"/>
    </source>
</evidence>
<dbReference type="PANTHER" id="PTHR35810">
    <property type="entry name" value="CYTOPLASMIC PROTEIN-RELATED"/>
    <property type="match status" value="1"/>
</dbReference>
<dbReference type="InterPro" id="IPR011204">
    <property type="entry name" value="Virulence_RhuM-like"/>
</dbReference>
<comment type="caution">
    <text evidence="1">The sequence shown here is derived from an EMBL/GenBank/DDBJ whole genome shotgun (WGS) entry which is preliminary data.</text>
</comment>
<sequence length="319" mass="36578">MAKDISKIPDEKQEELILAHYETPECTTDFHIGEDGETVWATQSQIAEAFDVSVRNVSEHLQHIFRDGELEENSVVRKFRITAKDGKNYNTLHYNLDAILSVGYRVSGPKATAFRKWATQVLKSYITQGFALDESRLKHDPNALQELAAKVRGLRSDEQNIYRSVRDVFAFGSSDYDSKSPIVRSFYARLQDKFLYAVTGQTAAQVILERANAKSPNMGLTSFSGSKVRKVDINTGKNYLQDDELYLLHILCEQFLLFVESSALRGKKLTMSELDKKFDELLRVQDQKVLTTYDGFFKGRANQHAEREWARWQTERLTK</sequence>
<dbReference type="Proteomes" id="UP001156672">
    <property type="component" value="Unassembled WGS sequence"/>
</dbReference>
<accession>A0ABQ5X308</accession>
<proteinExistence type="predicted"/>
<name>A0ABQ5X308_9PROT</name>
<dbReference type="PANTHER" id="PTHR35810:SF1">
    <property type="entry name" value="CYTOPLASMIC PROTEIN"/>
    <property type="match status" value="1"/>
</dbReference>
<dbReference type="RefSeq" id="WP_062027775.1">
    <property type="nucleotide sequence ID" value="NZ_BEWL01000006.1"/>
</dbReference>
<evidence type="ECO:0000313" key="2">
    <source>
        <dbReference type="Proteomes" id="UP001156672"/>
    </source>
</evidence>
<keyword evidence="2" id="KW-1185">Reference proteome</keyword>
<dbReference type="Pfam" id="PF13310">
    <property type="entry name" value="Virulence_RhuM"/>
    <property type="match status" value="1"/>
</dbReference>
<reference evidence="2" key="1">
    <citation type="journal article" date="2019" name="Int. J. Syst. Evol. Microbiol.">
        <title>The Global Catalogue of Microorganisms (GCM) 10K type strain sequencing project: providing services to taxonomists for standard genome sequencing and annotation.</title>
        <authorList>
            <consortium name="The Broad Institute Genomics Platform"/>
            <consortium name="The Broad Institute Genome Sequencing Center for Infectious Disease"/>
            <person name="Wu L."/>
            <person name="Ma J."/>
        </authorList>
    </citation>
    <scope>NUCLEOTIDE SEQUENCE [LARGE SCALE GENOMIC DNA]</scope>
    <source>
        <strain evidence="2">NBRC 3250</strain>
    </source>
</reference>
<organism evidence="1 2">
    <name type="scientific">Gluconobacter albidus</name>
    <dbReference type="NCBI Taxonomy" id="318683"/>
    <lineage>
        <taxon>Bacteria</taxon>
        <taxon>Pseudomonadati</taxon>
        <taxon>Pseudomonadota</taxon>
        <taxon>Alphaproteobacteria</taxon>
        <taxon>Acetobacterales</taxon>
        <taxon>Acetobacteraceae</taxon>
        <taxon>Gluconobacter</taxon>
    </lineage>
</organism>